<evidence type="ECO:0000256" key="6">
    <source>
        <dbReference type="ARBA" id="ARBA00023077"/>
    </source>
</evidence>
<feature type="domain" description="TonB-dependent receptor-like beta-barrel" evidence="14">
    <location>
        <begin position="344"/>
        <end position="780"/>
    </location>
</feature>
<dbReference type="SUPFAM" id="SSF56935">
    <property type="entry name" value="Porins"/>
    <property type="match status" value="1"/>
</dbReference>
<dbReference type="InterPro" id="IPR010105">
    <property type="entry name" value="TonB_sidphr_rcpt"/>
</dbReference>
<evidence type="ECO:0000313" key="16">
    <source>
        <dbReference type="EMBL" id="QSB45183.1"/>
    </source>
</evidence>
<dbReference type="Gene3D" id="2.40.170.20">
    <property type="entry name" value="TonB-dependent receptor, beta-barrel domain"/>
    <property type="match status" value="1"/>
</dbReference>
<feature type="region of interest" description="Disordered" evidence="12">
    <location>
        <begin position="73"/>
        <end position="93"/>
    </location>
</feature>
<keyword evidence="7 10" id="KW-0472">Membrane</keyword>
<evidence type="ECO:0000256" key="2">
    <source>
        <dbReference type="ARBA" id="ARBA00009810"/>
    </source>
</evidence>
<dbReference type="Pfam" id="PF07715">
    <property type="entry name" value="Plug"/>
    <property type="match status" value="1"/>
</dbReference>
<evidence type="ECO:0000256" key="7">
    <source>
        <dbReference type="ARBA" id="ARBA00023136"/>
    </source>
</evidence>
<dbReference type="CDD" id="cd01347">
    <property type="entry name" value="ligand_gated_channel"/>
    <property type="match status" value="1"/>
</dbReference>
<feature type="compositionally biased region" description="Basic and acidic residues" evidence="12">
    <location>
        <begin position="79"/>
        <end position="90"/>
    </location>
</feature>
<dbReference type="PROSITE" id="PS52016">
    <property type="entry name" value="TONB_DEPENDENT_REC_3"/>
    <property type="match status" value="1"/>
</dbReference>
<dbReference type="Pfam" id="PF00593">
    <property type="entry name" value="TonB_dep_Rec_b-barrel"/>
    <property type="match status" value="1"/>
</dbReference>
<keyword evidence="3 10" id="KW-0813">Transport</keyword>
<keyword evidence="4 10" id="KW-1134">Transmembrane beta strand</keyword>
<reference evidence="16 17" key="1">
    <citation type="submission" date="2020-09" db="EMBL/GenBank/DDBJ databases">
        <title>Complete genome sequence of altererythrobacter flavus SS-21NJ, isolated from Dongying oil sludge in Shandong province.</title>
        <authorList>
            <person name="Sun S."/>
            <person name="Zhang Z."/>
        </authorList>
    </citation>
    <scope>NUCLEOTIDE SEQUENCE [LARGE SCALE GENOMIC DNA]</scope>
    <source>
        <strain evidence="16 17">SS-21NJ</strain>
    </source>
</reference>
<dbReference type="Proteomes" id="UP000663637">
    <property type="component" value="Chromosome"/>
</dbReference>
<keyword evidence="13" id="KW-1133">Transmembrane helix</keyword>
<accession>A0ABX7KBJ8</accession>
<evidence type="ECO:0000256" key="5">
    <source>
        <dbReference type="ARBA" id="ARBA00022692"/>
    </source>
</evidence>
<keyword evidence="17" id="KW-1185">Reference proteome</keyword>
<dbReference type="EMBL" id="CP061510">
    <property type="protein sequence ID" value="QSB45183.1"/>
    <property type="molecule type" value="Genomic_DNA"/>
</dbReference>
<sequence length="811" mass="88660">MADRGVHCTEPRIGNAKHSHELEKGFQMSGVNGFASNRSEWLNRKGRRRRAIARGAGSLIACAIFTASGAAHAQTEDNGQERQRASRQDYADTTTGDTVIIVTGVQEGQTTEDSGSYTTHSTGAALGMPLKPREIPQAVTVITSQNMEDQNLTSLDTVLQSAPGVTRNYIDSERVRYSSRGFSVDNIMYDGVVSSLDNGIGFIDTALYDRVEVVRGATGLLTGSGNPSASINLIRKRPKQDLAIGASGMVGSWENYRGTLDVSAPLTSNGSIRARAIGVYQDQKSYLDFYEQKKAIGYGVVEADLTDNTILTAGFEYQHSQPKGSSWGAAPLFYSDGSLTTDLRRSANLSPPWTYFDVESQTAFVNLSHEFANGWKFKSALTHSQLDSDAELFALTGVDPTNPRRNIGFYPDRQTGFSSVAVMGAGTKFSSKTKQDTIDLQSNGPIELFGREHQLVVGTTLSWMKRTSPGSLLATNLYFPFSATPAPSLDQVGEIPRLDFENNALPWGAASTVKARKYGVYAAARLSPTDELKVILGGRFNRYELDEDEVGSDSLRYRQNRVTPYAGVTYDITGNFTLFASYTEIFKPQTDRRDRNGNILEPTKGNSREVGIKGEFFGGDLNLSLTLFDTRLDKLAQEDVGFFDPNNPLSSAYIAVDGTKTRGFDLEANGEILPGWSISGGFTLLKSEGPDGERLNPQEPRKTVKLFTSYRLPGALDGLTIGGGIHWQSDIRFNGINRPDGQGGILKDQTVVQGSYALVNALARYEFSDRLSASVNVNNLFDQRYWMRAGFYDTAAVGAPRNATFTVNLRY</sequence>
<name>A0ABX7KBJ8_9SPHN</name>
<dbReference type="InterPro" id="IPR037066">
    <property type="entry name" value="Plug_dom_sf"/>
</dbReference>
<dbReference type="Gene3D" id="2.170.130.10">
    <property type="entry name" value="TonB-dependent receptor, plug domain"/>
    <property type="match status" value="1"/>
</dbReference>
<evidence type="ECO:0000256" key="1">
    <source>
        <dbReference type="ARBA" id="ARBA00004571"/>
    </source>
</evidence>
<evidence type="ECO:0000256" key="10">
    <source>
        <dbReference type="PROSITE-ProRule" id="PRU01360"/>
    </source>
</evidence>
<comment type="similarity">
    <text evidence="2 10 11">Belongs to the TonB-dependent receptor family.</text>
</comment>
<keyword evidence="9 10" id="KW-0998">Cell outer membrane</keyword>
<feature type="domain" description="TonB-dependent receptor plug" evidence="15">
    <location>
        <begin position="132"/>
        <end position="228"/>
    </location>
</feature>
<proteinExistence type="inferred from homology"/>
<dbReference type="InterPro" id="IPR000531">
    <property type="entry name" value="Beta-barrel_TonB"/>
</dbReference>
<evidence type="ECO:0000256" key="9">
    <source>
        <dbReference type="ARBA" id="ARBA00023237"/>
    </source>
</evidence>
<feature type="region of interest" description="Disordered" evidence="12">
    <location>
        <begin position="108"/>
        <end position="128"/>
    </location>
</feature>
<evidence type="ECO:0000256" key="12">
    <source>
        <dbReference type="SAM" id="MobiDB-lite"/>
    </source>
</evidence>
<dbReference type="InterPro" id="IPR039426">
    <property type="entry name" value="TonB-dep_rcpt-like"/>
</dbReference>
<evidence type="ECO:0000256" key="4">
    <source>
        <dbReference type="ARBA" id="ARBA00022452"/>
    </source>
</evidence>
<evidence type="ECO:0000259" key="14">
    <source>
        <dbReference type="Pfam" id="PF00593"/>
    </source>
</evidence>
<evidence type="ECO:0000259" key="15">
    <source>
        <dbReference type="Pfam" id="PF07715"/>
    </source>
</evidence>
<evidence type="ECO:0000256" key="8">
    <source>
        <dbReference type="ARBA" id="ARBA00023170"/>
    </source>
</evidence>
<keyword evidence="6 11" id="KW-0798">TonB box</keyword>
<evidence type="ECO:0000256" key="3">
    <source>
        <dbReference type="ARBA" id="ARBA00022448"/>
    </source>
</evidence>
<feature type="transmembrane region" description="Helical" evidence="13">
    <location>
        <begin position="51"/>
        <end position="73"/>
    </location>
</feature>
<dbReference type="RefSeq" id="WP_205443815.1">
    <property type="nucleotide sequence ID" value="NZ_CP061510.1"/>
</dbReference>
<evidence type="ECO:0000256" key="13">
    <source>
        <dbReference type="SAM" id="Phobius"/>
    </source>
</evidence>
<feature type="compositionally biased region" description="Polar residues" evidence="12">
    <location>
        <begin position="108"/>
        <end position="122"/>
    </location>
</feature>
<dbReference type="InterPro" id="IPR036942">
    <property type="entry name" value="Beta-barrel_TonB_sf"/>
</dbReference>
<evidence type="ECO:0000313" key="17">
    <source>
        <dbReference type="Proteomes" id="UP000663637"/>
    </source>
</evidence>
<gene>
    <name evidence="16" type="ORF">IDJ81_03300</name>
</gene>
<dbReference type="InterPro" id="IPR012910">
    <property type="entry name" value="Plug_dom"/>
</dbReference>
<organism evidence="16 17">
    <name type="scientific">Tsuneonella flava</name>
    <dbReference type="NCBI Taxonomy" id="2055955"/>
    <lineage>
        <taxon>Bacteria</taxon>
        <taxon>Pseudomonadati</taxon>
        <taxon>Pseudomonadota</taxon>
        <taxon>Alphaproteobacteria</taxon>
        <taxon>Sphingomonadales</taxon>
        <taxon>Erythrobacteraceae</taxon>
        <taxon>Tsuneonella</taxon>
    </lineage>
</organism>
<comment type="subcellular location">
    <subcellularLocation>
        <location evidence="1 10">Cell outer membrane</location>
        <topology evidence="1 10">Multi-pass membrane protein</topology>
    </subcellularLocation>
</comment>
<keyword evidence="5 10" id="KW-0812">Transmembrane</keyword>
<protein>
    <submittedName>
        <fullName evidence="16">TonB-dependent siderophore receptor</fullName>
    </submittedName>
</protein>
<dbReference type="PANTHER" id="PTHR32552:SF74">
    <property type="entry name" value="HYDROXAMATE SIDEROPHORE RECEPTOR FHUE"/>
    <property type="match status" value="1"/>
</dbReference>
<keyword evidence="8 16" id="KW-0675">Receptor</keyword>
<dbReference type="NCBIfam" id="TIGR01783">
    <property type="entry name" value="TonB-siderophor"/>
    <property type="match status" value="1"/>
</dbReference>
<dbReference type="PANTHER" id="PTHR32552">
    <property type="entry name" value="FERRICHROME IRON RECEPTOR-RELATED"/>
    <property type="match status" value="1"/>
</dbReference>
<evidence type="ECO:0000256" key="11">
    <source>
        <dbReference type="RuleBase" id="RU003357"/>
    </source>
</evidence>